<evidence type="ECO:0000256" key="1">
    <source>
        <dbReference type="ARBA" id="ARBA00022527"/>
    </source>
</evidence>
<dbReference type="GO" id="GO:0004674">
    <property type="term" value="F:protein serine/threonine kinase activity"/>
    <property type="evidence" value="ECO:0007669"/>
    <property type="project" value="UniProtKB-KW"/>
</dbReference>
<sequence>MRVGYPLDADDGCIADARHHAATFLEKARADHRLPVSVRAQGLTQLMASELVTNARKYAPDPVRMELRVTADSVEVSVRDSDPTLPQAVPVDPGRIGRHGLEIVMAVAQDFEVRCEPADKRITARIALIDDPGGAVTGRRLL</sequence>
<keyword evidence="1" id="KW-0723">Serine/threonine-protein kinase</keyword>
<dbReference type="InterPro" id="IPR050267">
    <property type="entry name" value="Anti-sigma-factor_SerPK"/>
</dbReference>
<dbReference type="InterPro" id="IPR036890">
    <property type="entry name" value="HATPase_C_sf"/>
</dbReference>
<proteinExistence type="predicted"/>
<feature type="domain" description="Histidine kinase/HSP90-like ATPase" evidence="2">
    <location>
        <begin position="32"/>
        <end position="125"/>
    </location>
</feature>
<keyword evidence="1" id="KW-0808">Transferase</keyword>
<dbReference type="SUPFAM" id="SSF55874">
    <property type="entry name" value="ATPase domain of HSP90 chaperone/DNA topoisomerase II/histidine kinase"/>
    <property type="match status" value="1"/>
</dbReference>
<keyword evidence="4" id="KW-1185">Reference proteome</keyword>
<dbReference type="RefSeq" id="WP_184828175.1">
    <property type="nucleotide sequence ID" value="NZ_BMTK01000037.1"/>
</dbReference>
<evidence type="ECO:0000313" key="4">
    <source>
        <dbReference type="Proteomes" id="UP000579523"/>
    </source>
</evidence>
<gene>
    <name evidence="3" type="ORF">FHS37_006780</name>
</gene>
<dbReference type="Proteomes" id="UP000579523">
    <property type="component" value="Unassembled WGS sequence"/>
</dbReference>
<accession>A0A7W7VA22</accession>
<evidence type="ECO:0000313" key="3">
    <source>
        <dbReference type="EMBL" id="MBB4902683.1"/>
    </source>
</evidence>
<dbReference type="CDD" id="cd16936">
    <property type="entry name" value="HATPase_RsbW-like"/>
    <property type="match status" value="1"/>
</dbReference>
<reference evidence="3 4" key="1">
    <citation type="submission" date="2020-08" db="EMBL/GenBank/DDBJ databases">
        <title>Genomic Encyclopedia of Type Strains, Phase III (KMG-III): the genomes of soil and plant-associated and newly described type strains.</title>
        <authorList>
            <person name="Whitman W."/>
        </authorList>
    </citation>
    <scope>NUCLEOTIDE SEQUENCE [LARGE SCALE GENOMIC DNA]</scope>
    <source>
        <strain evidence="3 4">CECT 3273</strain>
    </source>
</reference>
<evidence type="ECO:0000259" key="2">
    <source>
        <dbReference type="Pfam" id="PF13581"/>
    </source>
</evidence>
<organism evidence="3 4">
    <name type="scientific">Streptomyces griseomycini</name>
    <dbReference type="NCBI Taxonomy" id="66895"/>
    <lineage>
        <taxon>Bacteria</taxon>
        <taxon>Bacillati</taxon>
        <taxon>Actinomycetota</taxon>
        <taxon>Actinomycetes</taxon>
        <taxon>Kitasatosporales</taxon>
        <taxon>Streptomycetaceae</taxon>
        <taxon>Streptomyces</taxon>
    </lineage>
</organism>
<dbReference type="Gene3D" id="3.30.565.10">
    <property type="entry name" value="Histidine kinase-like ATPase, C-terminal domain"/>
    <property type="match status" value="1"/>
</dbReference>
<dbReference type="Pfam" id="PF13581">
    <property type="entry name" value="HATPase_c_2"/>
    <property type="match status" value="1"/>
</dbReference>
<dbReference type="AlphaFoldDB" id="A0A7W7VA22"/>
<dbReference type="InterPro" id="IPR003594">
    <property type="entry name" value="HATPase_dom"/>
</dbReference>
<name>A0A7W7VA22_9ACTN</name>
<protein>
    <submittedName>
        <fullName evidence="3">Anti-sigma regulatory factor (Ser/Thr protein kinase)</fullName>
    </submittedName>
</protein>
<keyword evidence="1" id="KW-0418">Kinase</keyword>
<comment type="caution">
    <text evidence="3">The sequence shown here is derived from an EMBL/GenBank/DDBJ whole genome shotgun (WGS) entry which is preliminary data.</text>
</comment>
<dbReference type="EMBL" id="JACHJI010000018">
    <property type="protein sequence ID" value="MBB4902683.1"/>
    <property type="molecule type" value="Genomic_DNA"/>
</dbReference>
<dbReference type="PANTHER" id="PTHR35526:SF3">
    <property type="entry name" value="ANTI-SIGMA-F FACTOR RSBW"/>
    <property type="match status" value="1"/>
</dbReference>
<dbReference type="PANTHER" id="PTHR35526">
    <property type="entry name" value="ANTI-SIGMA-F FACTOR RSBW-RELATED"/>
    <property type="match status" value="1"/>
</dbReference>